<dbReference type="InterPro" id="IPR010869">
    <property type="entry name" value="DUF1501"/>
</dbReference>
<dbReference type="Proteomes" id="UP001164653">
    <property type="component" value="Chromosome"/>
</dbReference>
<dbReference type="InterPro" id="IPR017850">
    <property type="entry name" value="Alkaline_phosphatase_core_sf"/>
</dbReference>
<dbReference type="Pfam" id="PF07394">
    <property type="entry name" value="DUF1501"/>
    <property type="match status" value="1"/>
</dbReference>
<accession>A0A9E8SKJ0</accession>
<protein>
    <submittedName>
        <fullName evidence="1">DUF1501 domain-containing protein</fullName>
    </submittedName>
</protein>
<evidence type="ECO:0000313" key="1">
    <source>
        <dbReference type="EMBL" id="WAC12033.1"/>
    </source>
</evidence>
<dbReference type="EMBL" id="CP112998">
    <property type="protein sequence ID" value="WAC12033.1"/>
    <property type="molecule type" value="Genomic_DNA"/>
</dbReference>
<dbReference type="KEGG" id="dpf:ON006_30420"/>
<dbReference type="PANTHER" id="PTHR43737:SF1">
    <property type="entry name" value="DUF1501 DOMAIN-CONTAINING PROTEIN"/>
    <property type="match status" value="1"/>
</dbReference>
<dbReference type="RefSeq" id="WP_244822100.1">
    <property type="nucleotide sequence ID" value="NZ_CP112998.1"/>
</dbReference>
<sequence>MGVCKHHEHRPLSRREMLNLCKGGFGTLAFMSLFGSLPGCTTSPDPASQLKGLGQLPNFVPKARNVIFLYMDGGVSQVDSFDPKPRLEKENGEDPNKKFKVDDTQFNNVGKILKSPWEFKQYGACGMPVSELFPHIATCVDDIALIRSMTSNFPEHTNANYFLHTGSGLQGRPSMGAWVNYGLGSENNNLPGYVVLDGGLIPPGGLDNFKNGFLPASYQASMLRTGAEPVANIKPMEKQELQNQKLAFIKEMDNSLVTDLGHADDVEAAITNYELAYKMQSSIPELTQFAGESVATQNLYGIFSKDPYTRSYGAQCLMARRLIERGVRFIELTCPRVGGNADRWDQHSELKRGHEDNAHAVDQPIAGLLKDLKVRGLLDQTLVVWTGEFGRTPFAQGTDGRDHNPSAFSMWMAGAGIKGGTIFGQTDEYGYRVVENKVTIHDLHATMLHLLGVDHTSLTFPFSGRNFRLTDVHGNVIKQILS</sequence>
<dbReference type="AlphaFoldDB" id="A0A9E8SKJ0"/>
<proteinExistence type="predicted"/>
<reference evidence="1" key="1">
    <citation type="submission" date="2022-11" db="EMBL/GenBank/DDBJ databases">
        <title>Dyadobacter pollutisoli sp. nov., isolated from plastic dumped soil.</title>
        <authorList>
            <person name="Kim J.M."/>
            <person name="Kim K.R."/>
            <person name="Lee J.K."/>
            <person name="Hao L."/>
            <person name="Jeon C.O."/>
        </authorList>
    </citation>
    <scope>NUCLEOTIDE SEQUENCE</scope>
    <source>
        <strain evidence="1">U1</strain>
    </source>
</reference>
<keyword evidence="2" id="KW-1185">Reference proteome</keyword>
<name>A0A9E8SKJ0_9BACT</name>
<dbReference type="Gene3D" id="3.40.720.10">
    <property type="entry name" value="Alkaline Phosphatase, subunit A"/>
    <property type="match status" value="1"/>
</dbReference>
<organism evidence="1 2">
    <name type="scientific">Dyadobacter pollutisoli</name>
    <dbReference type="NCBI Taxonomy" id="2910158"/>
    <lineage>
        <taxon>Bacteria</taxon>
        <taxon>Pseudomonadati</taxon>
        <taxon>Bacteroidota</taxon>
        <taxon>Cytophagia</taxon>
        <taxon>Cytophagales</taxon>
        <taxon>Spirosomataceae</taxon>
        <taxon>Dyadobacter</taxon>
    </lineage>
</organism>
<dbReference type="SUPFAM" id="SSF53649">
    <property type="entry name" value="Alkaline phosphatase-like"/>
    <property type="match status" value="1"/>
</dbReference>
<dbReference type="PANTHER" id="PTHR43737">
    <property type="entry name" value="BLL7424 PROTEIN"/>
    <property type="match status" value="1"/>
</dbReference>
<evidence type="ECO:0000313" key="2">
    <source>
        <dbReference type="Proteomes" id="UP001164653"/>
    </source>
</evidence>
<gene>
    <name evidence="1" type="ORF">ON006_30420</name>
</gene>